<organism evidence="4 5">
    <name type="scientific">Fibrella aestuarina BUZ 2</name>
    <dbReference type="NCBI Taxonomy" id="1166018"/>
    <lineage>
        <taxon>Bacteria</taxon>
        <taxon>Pseudomonadati</taxon>
        <taxon>Bacteroidota</taxon>
        <taxon>Cytophagia</taxon>
        <taxon>Cytophagales</taxon>
        <taxon>Spirosomataceae</taxon>
        <taxon>Fibrella</taxon>
    </lineage>
</organism>
<dbReference type="AlphaFoldDB" id="I0K9H6"/>
<keyword evidence="5" id="KW-1185">Reference proteome</keyword>
<keyword evidence="1 4" id="KW-0489">Methyltransferase</keyword>
<dbReference type="eggNOG" id="COG4301">
    <property type="taxonomic scope" value="Bacteria"/>
</dbReference>
<dbReference type="InterPro" id="IPR051128">
    <property type="entry name" value="EgtD_Methyltrsf_superfamily"/>
</dbReference>
<dbReference type="PIRSF" id="PIRSF018005">
    <property type="entry name" value="UCP018005"/>
    <property type="match status" value="1"/>
</dbReference>
<gene>
    <name evidence="4" type="ORF">FAES_2770</name>
</gene>
<dbReference type="GO" id="GO:0032259">
    <property type="term" value="P:methylation"/>
    <property type="evidence" value="ECO:0007669"/>
    <property type="project" value="UniProtKB-KW"/>
</dbReference>
<dbReference type="InterPro" id="IPR019257">
    <property type="entry name" value="MeTrfase_dom"/>
</dbReference>
<dbReference type="NCBIfam" id="TIGR03438">
    <property type="entry name" value="egtD_ergothio"/>
    <property type="match status" value="1"/>
</dbReference>
<evidence type="ECO:0000259" key="3">
    <source>
        <dbReference type="Pfam" id="PF10017"/>
    </source>
</evidence>
<sequence>MTLDQPNVAAFDPVLADEVRRGLTSQPKRLSSRFFYDDEGSRLFSEIMHLPEYYLTRSEYEILDTNKEQLLSLFAADNRPFNLIELGAGDGLKTKLLLSHFVEQGARFTYVPVDISAAALDGLTADLRQKLPALAVQPQLGDYTEALAQLTHQATEGADAPRQVVLFLGSNIGNFAPADAVAFYAQISQQLQPGDLVLTGFDLQKHPAVIHAAYNDREGLTKAFNLNLLRRLNRDLDADFNLAAFDHYELYDPESGEARSYLISQTKQTVNIRALDMTVPFAYGDFIHTEISRKFTRDGIEQLASQTGFALTQWLTDCRHYFADVVYRKS</sequence>
<dbReference type="SUPFAM" id="SSF53335">
    <property type="entry name" value="S-adenosyl-L-methionine-dependent methyltransferases"/>
    <property type="match status" value="1"/>
</dbReference>
<feature type="domain" description="Histidine-specific methyltransferase SAM-dependent" evidence="3">
    <location>
        <begin position="16"/>
        <end position="328"/>
    </location>
</feature>
<protein>
    <submittedName>
        <fullName evidence="4">Methyltransferase</fullName>
    </submittedName>
</protein>
<dbReference type="PATRIC" id="fig|1166018.3.peg.4541"/>
<dbReference type="Pfam" id="PF10017">
    <property type="entry name" value="Methyltransf_33"/>
    <property type="match status" value="1"/>
</dbReference>
<dbReference type="PANTHER" id="PTHR43397">
    <property type="entry name" value="ERGOTHIONEINE BIOSYNTHESIS PROTEIN 1"/>
    <property type="match status" value="1"/>
</dbReference>
<evidence type="ECO:0000313" key="4">
    <source>
        <dbReference type="EMBL" id="CCH00779.1"/>
    </source>
</evidence>
<reference evidence="4 5" key="1">
    <citation type="journal article" date="2012" name="J. Bacteriol.">
        <title>Genome Sequence of Fibrella aestuarina BUZ 2T, a Filamentous Marine Bacterium.</title>
        <authorList>
            <person name="Filippini M."/>
            <person name="Qi W."/>
            <person name="Blom J."/>
            <person name="Goesmann A."/>
            <person name="Smits T.H."/>
            <person name="Bagheri H.C."/>
        </authorList>
    </citation>
    <scope>NUCLEOTIDE SEQUENCE [LARGE SCALE GENOMIC DNA]</scope>
    <source>
        <strain evidence="5">BUZ 2T</strain>
    </source>
</reference>
<dbReference type="STRING" id="1166018.FAES_2770"/>
<proteinExistence type="predicted"/>
<dbReference type="Gene3D" id="3.40.50.150">
    <property type="entry name" value="Vaccinia Virus protein VP39"/>
    <property type="match status" value="1"/>
</dbReference>
<dbReference type="InterPro" id="IPR017804">
    <property type="entry name" value="MeTrfase_EgtD-like"/>
</dbReference>
<evidence type="ECO:0000313" key="5">
    <source>
        <dbReference type="Proteomes" id="UP000011058"/>
    </source>
</evidence>
<dbReference type="OrthoDB" id="5289726at2"/>
<dbReference type="EMBL" id="HE796683">
    <property type="protein sequence ID" value="CCH00779.1"/>
    <property type="molecule type" value="Genomic_DNA"/>
</dbReference>
<name>I0K9H6_9BACT</name>
<evidence type="ECO:0000256" key="1">
    <source>
        <dbReference type="ARBA" id="ARBA00022603"/>
    </source>
</evidence>
<dbReference type="InterPro" id="IPR029063">
    <property type="entry name" value="SAM-dependent_MTases_sf"/>
</dbReference>
<dbReference type="KEGG" id="fae:FAES_2770"/>
<dbReference type="Proteomes" id="UP000011058">
    <property type="component" value="Chromosome"/>
</dbReference>
<accession>I0K9H6</accession>
<evidence type="ECO:0000256" key="2">
    <source>
        <dbReference type="ARBA" id="ARBA00022679"/>
    </source>
</evidence>
<dbReference type="InterPro" id="IPR035094">
    <property type="entry name" value="EgtD"/>
</dbReference>
<dbReference type="PANTHER" id="PTHR43397:SF1">
    <property type="entry name" value="ERGOTHIONEINE BIOSYNTHESIS PROTEIN 1"/>
    <property type="match status" value="1"/>
</dbReference>
<dbReference type="RefSeq" id="WP_015331878.1">
    <property type="nucleotide sequence ID" value="NC_020054.1"/>
</dbReference>
<keyword evidence="2 4" id="KW-0808">Transferase</keyword>
<dbReference type="GO" id="GO:0008168">
    <property type="term" value="F:methyltransferase activity"/>
    <property type="evidence" value="ECO:0007669"/>
    <property type="project" value="UniProtKB-KW"/>
</dbReference>
<dbReference type="HOGENOM" id="CLU_049766_1_0_10"/>